<dbReference type="PROSITE" id="PS00622">
    <property type="entry name" value="HTH_LUXR_1"/>
    <property type="match status" value="1"/>
</dbReference>
<keyword evidence="1 5" id="KW-0597">Phosphoprotein</keyword>
<evidence type="ECO:0000256" key="4">
    <source>
        <dbReference type="ARBA" id="ARBA00023163"/>
    </source>
</evidence>
<dbReference type="SMART" id="SM00421">
    <property type="entry name" value="HTH_LUXR"/>
    <property type="match status" value="1"/>
</dbReference>
<dbReference type="InterPro" id="IPR016032">
    <property type="entry name" value="Sig_transdc_resp-reg_C-effctor"/>
</dbReference>
<dbReference type="Proteomes" id="UP000036338">
    <property type="component" value="Unassembled WGS sequence"/>
</dbReference>
<evidence type="ECO:0000256" key="1">
    <source>
        <dbReference type="ARBA" id="ARBA00022553"/>
    </source>
</evidence>
<dbReference type="Gene3D" id="3.40.50.2300">
    <property type="match status" value="1"/>
</dbReference>
<evidence type="ECO:0000313" key="10">
    <source>
        <dbReference type="Proteomes" id="UP000036338"/>
    </source>
</evidence>
<dbReference type="InterPro" id="IPR001789">
    <property type="entry name" value="Sig_transdc_resp-reg_receiver"/>
</dbReference>
<dbReference type="GO" id="GO:0006355">
    <property type="term" value="P:regulation of DNA-templated transcription"/>
    <property type="evidence" value="ECO:0007669"/>
    <property type="project" value="InterPro"/>
</dbReference>
<dbReference type="InterPro" id="IPR011006">
    <property type="entry name" value="CheY-like_superfamily"/>
</dbReference>
<feature type="domain" description="HTH luxR-type" evidence="7">
    <location>
        <begin position="149"/>
        <end position="214"/>
    </location>
</feature>
<feature type="modified residue" description="4-aspartylphosphate" evidence="5">
    <location>
        <position position="57"/>
    </location>
</feature>
<dbReference type="SUPFAM" id="SSF52172">
    <property type="entry name" value="CheY-like"/>
    <property type="match status" value="1"/>
</dbReference>
<dbReference type="GO" id="GO:0003677">
    <property type="term" value="F:DNA binding"/>
    <property type="evidence" value="ECO:0007669"/>
    <property type="project" value="UniProtKB-KW"/>
</dbReference>
<dbReference type="InterPro" id="IPR058245">
    <property type="entry name" value="NreC/VraR/RcsB-like_REC"/>
</dbReference>
<sequence>MEKKHRVLIVEDQHLLRLGLSHMVSELDDYCIVGEASGGFEACRLAAQTLPDLILMDLSMPGGSGFEAIAAIKRDAPRTRIIVLSVHRSEDNVREAFASGADGYVVKDSSFADLVREMRFVMQGKCVISLDAYRARAGLQGLREASAHKARLWNALTTRERTVLRLVVEGHTSRQVGECLQLSPKTVEKHRANLMRKLGIVNLTGLVHFAIDIGVLALTDDDRV</sequence>
<proteinExistence type="predicted"/>
<dbReference type="CDD" id="cd06170">
    <property type="entry name" value="LuxR_C_like"/>
    <property type="match status" value="1"/>
</dbReference>
<evidence type="ECO:0000259" key="8">
    <source>
        <dbReference type="PROSITE" id="PS50110"/>
    </source>
</evidence>
<dbReference type="PATRIC" id="fig|292.27.peg.7909"/>
<evidence type="ECO:0000256" key="2">
    <source>
        <dbReference type="ARBA" id="ARBA00023015"/>
    </source>
</evidence>
<keyword evidence="2" id="KW-0805">Transcription regulation</keyword>
<evidence type="ECO:0000256" key="5">
    <source>
        <dbReference type="PROSITE-ProRule" id="PRU00169"/>
    </source>
</evidence>
<dbReference type="RefSeq" id="WP_048251277.1">
    <property type="nucleotide sequence ID" value="NZ_LDWR01000073.1"/>
</dbReference>
<dbReference type="GO" id="GO:0000160">
    <property type="term" value="P:phosphorelay signal transduction system"/>
    <property type="evidence" value="ECO:0007669"/>
    <property type="project" value="InterPro"/>
</dbReference>
<comment type="caution">
    <text evidence="9">The sequence shown here is derived from an EMBL/GenBank/DDBJ whole genome shotgun (WGS) entry which is preliminary data.</text>
</comment>
<dbReference type="PRINTS" id="PR00038">
    <property type="entry name" value="HTHLUXR"/>
</dbReference>
<gene>
    <name evidence="9" type="ORF">VL15_34510</name>
</gene>
<organism evidence="9 10">
    <name type="scientific">Burkholderia cepacia</name>
    <name type="common">Pseudomonas cepacia</name>
    <dbReference type="NCBI Taxonomy" id="292"/>
    <lineage>
        <taxon>Bacteria</taxon>
        <taxon>Pseudomonadati</taxon>
        <taxon>Pseudomonadota</taxon>
        <taxon>Betaproteobacteria</taxon>
        <taxon>Burkholderiales</taxon>
        <taxon>Burkholderiaceae</taxon>
        <taxon>Burkholderia</taxon>
        <taxon>Burkholderia cepacia complex</taxon>
    </lineage>
</organism>
<name>A0A0J5WIC9_BURCE</name>
<keyword evidence="6" id="KW-0472">Membrane</keyword>
<evidence type="ECO:0000259" key="7">
    <source>
        <dbReference type="PROSITE" id="PS50043"/>
    </source>
</evidence>
<dbReference type="CDD" id="cd17535">
    <property type="entry name" value="REC_NarL-like"/>
    <property type="match status" value="1"/>
</dbReference>
<dbReference type="PROSITE" id="PS50043">
    <property type="entry name" value="HTH_LUXR_2"/>
    <property type="match status" value="1"/>
</dbReference>
<dbReference type="SUPFAM" id="SSF46894">
    <property type="entry name" value="C-terminal effector domain of the bipartite response regulators"/>
    <property type="match status" value="1"/>
</dbReference>
<dbReference type="PROSITE" id="PS50110">
    <property type="entry name" value="RESPONSE_REGULATORY"/>
    <property type="match status" value="1"/>
</dbReference>
<dbReference type="InterPro" id="IPR039420">
    <property type="entry name" value="WalR-like"/>
</dbReference>
<protein>
    <submittedName>
        <fullName evidence="9">Transcriptional regulator</fullName>
    </submittedName>
</protein>
<feature type="domain" description="Response regulatory" evidence="8">
    <location>
        <begin position="6"/>
        <end position="122"/>
    </location>
</feature>
<dbReference type="AlphaFoldDB" id="A0A0J5WIC9"/>
<dbReference type="SMART" id="SM00448">
    <property type="entry name" value="REC"/>
    <property type="match status" value="1"/>
</dbReference>
<evidence type="ECO:0000313" key="9">
    <source>
        <dbReference type="EMBL" id="KML46755.1"/>
    </source>
</evidence>
<dbReference type="PANTHER" id="PTHR43214:SF41">
    <property type="entry name" value="NITRATE_NITRITE RESPONSE REGULATOR PROTEIN NARP"/>
    <property type="match status" value="1"/>
</dbReference>
<keyword evidence="6" id="KW-0812">Transmembrane</keyword>
<dbReference type="InterPro" id="IPR000792">
    <property type="entry name" value="Tscrpt_reg_LuxR_C"/>
</dbReference>
<dbReference type="EMBL" id="LDWR01000073">
    <property type="protein sequence ID" value="KML46755.1"/>
    <property type="molecule type" value="Genomic_DNA"/>
</dbReference>
<feature type="transmembrane region" description="Helical" evidence="6">
    <location>
        <begin position="198"/>
        <end position="218"/>
    </location>
</feature>
<keyword evidence="4" id="KW-0804">Transcription</keyword>
<dbReference type="Pfam" id="PF00072">
    <property type="entry name" value="Response_reg"/>
    <property type="match status" value="1"/>
</dbReference>
<dbReference type="PANTHER" id="PTHR43214">
    <property type="entry name" value="TWO-COMPONENT RESPONSE REGULATOR"/>
    <property type="match status" value="1"/>
</dbReference>
<evidence type="ECO:0000256" key="3">
    <source>
        <dbReference type="ARBA" id="ARBA00023125"/>
    </source>
</evidence>
<accession>A0A0J5WIC9</accession>
<dbReference type="Pfam" id="PF00196">
    <property type="entry name" value="GerE"/>
    <property type="match status" value="1"/>
</dbReference>
<keyword evidence="6" id="KW-1133">Transmembrane helix</keyword>
<reference evidence="9 10" key="1">
    <citation type="submission" date="2015-05" db="EMBL/GenBank/DDBJ databases">
        <title>Draft genome of Burkholderia cepacia LK29.</title>
        <authorList>
            <person name="Chan X.Y."/>
        </authorList>
    </citation>
    <scope>NUCLEOTIDE SEQUENCE [LARGE SCALE GENOMIC DNA]</scope>
    <source>
        <strain evidence="9 10">LK29</strain>
    </source>
</reference>
<evidence type="ECO:0000256" key="6">
    <source>
        <dbReference type="SAM" id="Phobius"/>
    </source>
</evidence>
<keyword evidence="3" id="KW-0238">DNA-binding</keyword>